<dbReference type="AlphaFoldDB" id="X1EX87"/>
<reference evidence="1" key="1">
    <citation type="journal article" date="2014" name="Front. Microbiol.">
        <title>High frequency of phylogenetically diverse reductive dehalogenase-homologous genes in deep subseafloor sedimentary metagenomes.</title>
        <authorList>
            <person name="Kawai M."/>
            <person name="Futagami T."/>
            <person name="Toyoda A."/>
            <person name="Takaki Y."/>
            <person name="Nishi S."/>
            <person name="Hori S."/>
            <person name="Arai W."/>
            <person name="Tsubouchi T."/>
            <person name="Morono Y."/>
            <person name="Uchiyama I."/>
            <person name="Ito T."/>
            <person name="Fujiyama A."/>
            <person name="Inagaki F."/>
            <person name="Takami H."/>
        </authorList>
    </citation>
    <scope>NUCLEOTIDE SEQUENCE</scope>
    <source>
        <strain evidence="1">Expedition CK06-06</strain>
    </source>
</reference>
<proteinExistence type="predicted"/>
<name>X1EX87_9ZZZZ</name>
<comment type="caution">
    <text evidence="1">The sequence shown here is derived from an EMBL/GenBank/DDBJ whole genome shotgun (WGS) entry which is preliminary data.</text>
</comment>
<sequence length="77" mass="9217">MWQQEWPDKPGAWWFYGVMKREKQRALFVVIVHATKNEPPVYIAAWQQEIMQPGELTGWFKWIPTPEMPDGSKVDLW</sequence>
<organism evidence="1">
    <name type="scientific">marine sediment metagenome</name>
    <dbReference type="NCBI Taxonomy" id="412755"/>
    <lineage>
        <taxon>unclassified sequences</taxon>
        <taxon>metagenomes</taxon>
        <taxon>ecological metagenomes</taxon>
    </lineage>
</organism>
<accession>X1EX87</accession>
<dbReference type="EMBL" id="BARU01001885">
    <property type="protein sequence ID" value="GAH21794.1"/>
    <property type="molecule type" value="Genomic_DNA"/>
</dbReference>
<protein>
    <submittedName>
        <fullName evidence="1">Uncharacterized protein</fullName>
    </submittedName>
</protein>
<evidence type="ECO:0000313" key="1">
    <source>
        <dbReference type="EMBL" id="GAH21794.1"/>
    </source>
</evidence>
<gene>
    <name evidence="1" type="ORF">S03H2_04687</name>
</gene>